<dbReference type="RefSeq" id="WP_036865692.1">
    <property type="nucleotide sequence ID" value="NZ_JRNQ01000002.1"/>
</dbReference>
<dbReference type="Proteomes" id="UP000029525">
    <property type="component" value="Unassembled WGS sequence"/>
</dbReference>
<organism evidence="1 2">
    <name type="scientific">Prevotella bivia DNF00320</name>
    <dbReference type="NCBI Taxonomy" id="1401068"/>
    <lineage>
        <taxon>Bacteria</taxon>
        <taxon>Pseudomonadati</taxon>
        <taxon>Bacteroidota</taxon>
        <taxon>Bacteroidia</taxon>
        <taxon>Bacteroidales</taxon>
        <taxon>Prevotellaceae</taxon>
        <taxon>Prevotella</taxon>
    </lineage>
</organism>
<comment type="caution">
    <text evidence="1">The sequence shown here is derived from an EMBL/GenBank/DDBJ whole genome shotgun (WGS) entry which is preliminary data.</text>
</comment>
<dbReference type="OrthoDB" id="1077533at2"/>
<dbReference type="InterPro" id="IPR011990">
    <property type="entry name" value="TPR-like_helical_dom_sf"/>
</dbReference>
<gene>
    <name evidence="1" type="ORF">HMPREF0647_00265</name>
</gene>
<protein>
    <submittedName>
        <fullName evidence="1">Acetyltransferase</fullName>
    </submittedName>
</protein>
<dbReference type="GO" id="GO:0016740">
    <property type="term" value="F:transferase activity"/>
    <property type="evidence" value="ECO:0007669"/>
    <property type="project" value="UniProtKB-KW"/>
</dbReference>
<evidence type="ECO:0000313" key="2">
    <source>
        <dbReference type="Proteomes" id="UP000029525"/>
    </source>
</evidence>
<dbReference type="EMBL" id="JRNQ01000002">
    <property type="protein sequence ID" value="KGF45872.1"/>
    <property type="molecule type" value="Genomic_DNA"/>
</dbReference>
<keyword evidence="1" id="KW-0808">Transferase</keyword>
<reference evidence="1 2" key="1">
    <citation type="submission" date="2014-07" db="EMBL/GenBank/DDBJ databases">
        <authorList>
            <person name="McCorrison J."/>
            <person name="Sanka R."/>
            <person name="Torralba M."/>
            <person name="Gillis M."/>
            <person name="Haft D.H."/>
            <person name="Methe B."/>
            <person name="Sutton G."/>
            <person name="Nelson K.E."/>
        </authorList>
    </citation>
    <scope>NUCLEOTIDE SEQUENCE [LARGE SCALE GENOMIC DNA]</scope>
    <source>
        <strain evidence="1 2">DNF00320</strain>
    </source>
</reference>
<sequence length="310" mass="36734">MEVRDVFELRKQGKTEEAYAAILPMYAVHKGKYTTLAMFWVGVDMMKLRFKQRNLEEAYKIFQSLVRVYPTMEDKELSGQAVLLRASIFVYDHHPTFSMLNFIQEWGIEKLIEEDWKMERAENHPIPSLGMRIVSRVFKELELHPSVEKALQAANILAIALKYAPYNMNNQRYKAIIYSIMGKKDKAINIYRHLIKYHHQAYLYQELADLIDEEKIKIALLCRALLAQKDDKFKQRIRFTLANLFFRYDKSRAKYELDKCLDVRKKLGFAITWEMQNLAASLQDITPSTDIDQKSFYRQMENYVKMKVEI</sequence>
<proteinExistence type="predicted"/>
<dbReference type="Gene3D" id="1.25.40.10">
    <property type="entry name" value="Tetratricopeptide repeat domain"/>
    <property type="match status" value="1"/>
</dbReference>
<dbReference type="AlphaFoldDB" id="A0A096BT36"/>
<dbReference type="InterPro" id="IPR054283">
    <property type="entry name" value="DUF7017"/>
</dbReference>
<name>A0A096BT36_9BACT</name>
<accession>A0A096BT36</accession>
<dbReference type="Pfam" id="PF22860">
    <property type="entry name" value="DUF7017"/>
    <property type="match status" value="1"/>
</dbReference>
<evidence type="ECO:0000313" key="1">
    <source>
        <dbReference type="EMBL" id="KGF45872.1"/>
    </source>
</evidence>